<dbReference type="SUPFAM" id="SSF56436">
    <property type="entry name" value="C-type lectin-like"/>
    <property type="match status" value="1"/>
</dbReference>
<name>A0A915YBV1_9BACT</name>
<evidence type="ECO:0000313" key="2">
    <source>
        <dbReference type="EMBL" id="BDS10220.1"/>
    </source>
</evidence>
<dbReference type="PANTHER" id="PTHR23150:SF19">
    <property type="entry name" value="FORMYLGLYCINE-GENERATING ENZYME"/>
    <property type="match status" value="1"/>
</dbReference>
<dbReference type="Gene3D" id="3.90.1580.10">
    <property type="entry name" value="paralog of FGE (formylglycine-generating enzyme)"/>
    <property type="match status" value="1"/>
</dbReference>
<evidence type="ECO:0000313" key="3">
    <source>
        <dbReference type="Proteomes" id="UP001060919"/>
    </source>
</evidence>
<keyword evidence="3" id="KW-1185">Reference proteome</keyword>
<dbReference type="Proteomes" id="UP001060919">
    <property type="component" value="Chromosome"/>
</dbReference>
<organism evidence="2 3">
    <name type="scientific">Aureispira anguillae</name>
    <dbReference type="NCBI Taxonomy" id="2864201"/>
    <lineage>
        <taxon>Bacteria</taxon>
        <taxon>Pseudomonadati</taxon>
        <taxon>Bacteroidota</taxon>
        <taxon>Saprospiria</taxon>
        <taxon>Saprospirales</taxon>
        <taxon>Saprospiraceae</taxon>
        <taxon>Aureispira</taxon>
    </lineage>
</organism>
<proteinExistence type="predicted"/>
<dbReference type="PANTHER" id="PTHR23150">
    <property type="entry name" value="SULFATASE MODIFYING FACTOR 1, 2"/>
    <property type="match status" value="1"/>
</dbReference>
<evidence type="ECO:0000259" key="1">
    <source>
        <dbReference type="Pfam" id="PF03781"/>
    </source>
</evidence>
<dbReference type="InterPro" id="IPR042095">
    <property type="entry name" value="SUMF_sf"/>
</dbReference>
<gene>
    <name evidence="2" type="ORF">AsAng_0009280</name>
</gene>
<sequence>MGTIHKKIDQAIIDDLLVTIPRGTVDMRDDRTKKTWSVNIDCFKLSKFPITQALYRTVTGNNPSTFMGDQLPIETVSWIDAVNFCNELSESFGKDKCYTIDVTTGIAALNSEANGFRLPTEAEWQYACQAGTKDIRHGALNEIAWFKDNSNNQTQAVGQKKPNNWGLYDMLGNVWEWCSDIYDETVYGTYRVFRGGGWCDQERSVMATTRRRSHPFSFKIDDLGFRIGMNSKK</sequence>
<dbReference type="GO" id="GO:0120147">
    <property type="term" value="F:formylglycine-generating oxidase activity"/>
    <property type="evidence" value="ECO:0007669"/>
    <property type="project" value="TreeGrafter"/>
</dbReference>
<dbReference type="InterPro" id="IPR005532">
    <property type="entry name" value="SUMF_dom"/>
</dbReference>
<dbReference type="InterPro" id="IPR051043">
    <property type="entry name" value="Sulfatase_Mod_Factor_Kinase"/>
</dbReference>
<reference evidence="2" key="1">
    <citation type="submission" date="2022-09" db="EMBL/GenBank/DDBJ databases">
        <title>Aureispira anguillicida sp. nov., isolated from Leptocephalus of Japanese eel Anguilla japonica.</title>
        <authorList>
            <person name="Yuasa K."/>
            <person name="Mekata T."/>
            <person name="Ikunari K."/>
        </authorList>
    </citation>
    <scope>NUCLEOTIDE SEQUENCE</scope>
    <source>
        <strain evidence="2">EL160426</strain>
    </source>
</reference>
<dbReference type="KEGG" id="aup:AsAng_0009280"/>
<feature type="domain" description="Sulfatase-modifying factor enzyme-like" evidence="1">
    <location>
        <begin position="33"/>
        <end position="227"/>
    </location>
</feature>
<dbReference type="AlphaFoldDB" id="A0A915YBV1"/>
<dbReference type="RefSeq" id="WP_264791548.1">
    <property type="nucleotide sequence ID" value="NZ_AP026867.1"/>
</dbReference>
<dbReference type="EMBL" id="AP026867">
    <property type="protein sequence ID" value="BDS10220.1"/>
    <property type="molecule type" value="Genomic_DNA"/>
</dbReference>
<protein>
    <submittedName>
        <fullName evidence="2">Formylglycine-generating enzyme family protein</fullName>
    </submittedName>
</protein>
<dbReference type="InterPro" id="IPR016187">
    <property type="entry name" value="CTDL_fold"/>
</dbReference>
<dbReference type="Pfam" id="PF03781">
    <property type="entry name" value="FGE-sulfatase"/>
    <property type="match status" value="1"/>
</dbReference>
<accession>A0A915YBV1</accession>